<dbReference type="GO" id="GO:0006888">
    <property type="term" value="P:endoplasmic reticulum to Golgi vesicle-mediated transport"/>
    <property type="evidence" value="ECO:0007669"/>
    <property type="project" value="TreeGrafter"/>
</dbReference>
<dbReference type="GO" id="GO:0005886">
    <property type="term" value="C:plasma membrane"/>
    <property type="evidence" value="ECO:0007669"/>
    <property type="project" value="TreeGrafter"/>
</dbReference>
<sequence length="207" mass="23832">MVKRGFLNSSFSQNEEDVVIDNLLGNKPHGFYVDVGAYNPTRMSNTKRFYLRGWTGINVEPDPEKFKKFCKYRPKDVNLNIGIANRNGKLTYFKFEPDTLSTFSKEAADTYQREGLRLVGTHKIKISKLSDVLEKHANGKQIDFISIDVEGYDHEVLKSNNWKKFKPTLVCIEAGGDFEKDSEKLLNRVGYRKVCKNHNNLIFLLKS</sequence>
<protein>
    <recommendedName>
        <fullName evidence="1">Methyltransferase FkbM domain-containing protein</fullName>
    </recommendedName>
</protein>
<accession>A0A1G1VBZ5</accession>
<dbReference type="PANTHER" id="PTHR34009">
    <property type="entry name" value="PROTEIN STAR"/>
    <property type="match status" value="1"/>
</dbReference>
<dbReference type="GO" id="GO:0005737">
    <property type="term" value="C:cytoplasm"/>
    <property type="evidence" value="ECO:0007669"/>
    <property type="project" value="GOC"/>
</dbReference>
<name>A0A1G1VBZ5_9BACT</name>
<dbReference type="Pfam" id="PF05050">
    <property type="entry name" value="Methyltransf_21"/>
    <property type="match status" value="1"/>
</dbReference>
<dbReference type="GO" id="GO:0016197">
    <property type="term" value="P:endosomal transport"/>
    <property type="evidence" value="ECO:0007669"/>
    <property type="project" value="TreeGrafter"/>
</dbReference>
<feature type="domain" description="Methyltransferase FkbM" evidence="1">
    <location>
        <begin position="34"/>
        <end position="192"/>
    </location>
</feature>
<evidence type="ECO:0000313" key="2">
    <source>
        <dbReference type="EMBL" id="OGY12983.1"/>
    </source>
</evidence>
<dbReference type="AlphaFoldDB" id="A0A1G1VBZ5"/>
<dbReference type="NCBIfam" id="TIGR01444">
    <property type="entry name" value="fkbM_fam"/>
    <property type="match status" value="1"/>
</dbReference>
<dbReference type="InterPro" id="IPR029063">
    <property type="entry name" value="SAM-dependent_MTases_sf"/>
</dbReference>
<evidence type="ECO:0000313" key="3">
    <source>
        <dbReference type="Proteomes" id="UP000178272"/>
    </source>
</evidence>
<dbReference type="SUPFAM" id="SSF53335">
    <property type="entry name" value="S-adenosyl-L-methionine-dependent methyltransferases"/>
    <property type="match status" value="1"/>
</dbReference>
<dbReference type="InterPro" id="IPR006342">
    <property type="entry name" value="FkbM_mtfrase"/>
</dbReference>
<gene>
    <name evidence="2" type="ORF">A3F61_00750</name>
</gene>
<dbReference type="EMBL" id="MHCA01000004">
    <property type="protein sequence ID" value="OGY12983.1"/>
    <property type="molecule type" value="Genomic_DNA"/>
</dbReference>
<proteinExistence type="predicted"/>
<dbReference type="Gene3D" id="3.40.50.150">
    <property type="entry name" value="Vaccinia Virus protein VP39"/>
    <property type="match status" value="1"/>
</dbReference>
<reference evidence="2 3" key="1">
    <citation type="journal article" date="2016" name="Nat. Commun.">
        <title>Thousands of microbial genomes shed light on interconnected biogeochemical processes in an aquifer system.</title>
        <authorList>
            <person name="Anantharaman K."/>
            <person name="Brown C.T."/>
            <person name="Hug L.A."/>
            <person name="Sharon I."/>
            <person name="Castelle C.J."/>
            <person name="Probst A.J."/>
            <person name="Thomas B.C."/>
            <person name="Singh A."/>
            <person name="Wilkins M.J."/>
            <person name="Karaoz U."/>
            <person name="Brodie E.L."/>
            <person name="Williams K.H."/>
            <person name="Hubbard S.S."/>
            <person name="Banfield J.F."/>
        </authorList>
    </citation>
    <scope>NUCLEOTIDE SEQUENCE [LARGE SCALE GENOMIC DNA]</scope>
</reference>
<dbReference type="PANTHER" id="PTHR34009:SF2">
    <property type="entry name" value="PROTEIN STAR"/>
    <property type="match status" value="1"/>
</dbReference>
<organism evidence="2 3">
    <name type="scientific">Candidatus Blackburnbacteria bacterium RIFCSPHIGHO2_12_FULL_41_13b</name>
    <dbReference type="NCBI Taxonomy" id="1797517"/>
    <lineage>
        <taxon>Bacteria</taxon>
        <taxon>Candidatus Blackburniibacteriota</taxon>
    </lineage>
</organism>
<dbReference type="Proteomes" id="UP000178272">
    <property type="component" value="Unassembled WGS sequence"/>
</dbReference>
<comment type="caution">
    <text evidence="2">The sequence shown here is derived from an EMBL/GenBank/DDBJ whole genome shotgun (WGS) entry which is preliminary data.</text>
</comment>
<dbReference type="InterPro" id="IPR053202">
    <property type="entry name" value="EGF_Rcpt_Signaling_Reg"/>
</dbReference>
<evidence type="ECO:0000259" key="1">
    <source>
        <dbReference type="Pfam" id="PF05050"/>
    </source>
</evidence>
<dbReference type="STRING" id="1797517.A3F61_00750"/>